<keyword evidence="2" id="KW-1185">Reference proteome</keyword>
<proteinExistence type="predicted"/>
<dbReference type="EMBL" id="JADYXP020000010">
    <property type="protein sequence ID" value="KAL0114972.1"/>
    <property type="molecule type" value="Genomic_DNA"/>
</dbReference>
<comment type="caution">
    <text evidence="1">The sequence shown here is derived from an EMBL/GenBank/DDBJ whole genome shotgun (WGS) entry which is preliminary data.</text>
</comment>
<evidence type="ECO:0000313" key="2">
    <source>
        <dbReference type="Proteomes" id="UP001430953"/>
    </source>
</evidence>
<dbReference type="AlphaFoldDB" id="A0AAW2FM27"/>
<organism evidence="1 2">
    <name type="scientific">Cardiocondyla obscurior</name>
    <dbReference type="NCBI Taxonomy" id="286306"/>
    <lineage>
        <taxon>Eukaryota</taxon>
        <taxon>Metazoa</taxon>
        <taxon>Ecdysozoa</taxon>
        <taxon>Arthropoda</taxon>
        <taxon>Hexapoda</taxon>
        <taxon>Insecta</taxon>
        <taxon>Pterygota</taxon>
        <taxon>Neoptera</taxon>
        <taxon>Endopterygota</taxon>
        <taxon>Hymenoptera</taxon>
        <taxon>Apocrita</taxon>
        <taxon>Aculeata</taxon>
        <taxon>Formicoidea</taxon>
        <taxon>Formicidae</taxon>
        <taxon>Myrmicinae</taxon>
        <taxon>Cardiocondyla</taxon>
    </lineage>
</organism>
<gene>
    <name evidence="1" type="ORF">PUN28_010501</name>
</gene>
<name>A0AAW2FM27_9HYME</name>
<protein>
    <submittedName>
        <fullName evidence="1">Uncharacterized protein</fullName>
    </submittedName>
</protein>
<reference evidence="1 2" key="1">
    <citation type="submission" date="2023-03" db="EMBL/GenBank/DDBJ databases">
        <title>High recombination rates correlate with genetic variation in Cardiocondyla obscurior ants.</title>
        <authorList>
            <person name="Errbii M."/>
        </authorList>
    </citation>
    <scope>NUCLEOTIDE SEQUENCE [LARGE SCALE GENOMIC DNA]</scope>
    <source>
        <strain evidence="1">Alpha-2009</strain>
        <tissue evidence="1">Whole body</tissue>
    </source>
</reference>
<accession>A0AAW2FM27</accession>
<dbReference type="Proteomes" id="UP001430953">
    <property type="component" value="Unassembled WGS sequence"/>
</dbReference>
<evidence type="ECO:0000313" key="1">
    <source>
        <dbReference type="EMBL" id="KAL0114972.1"/>
    </source>
</evidence>
<sequence>MKLRENTLERFQRFTINVCMYVCASNLMKYPFHGEIKAVNAKRYGRSFEATSVSPYEIRRVAHCTIEGEKKKKKKKTPIFSLCILKMILAEIITDCPRHRLYKHNYYIINYRFAVICHKVPVMIHGSLF</sequence>